<accession>A0A0N4Z6I1</accession>
<dbReference type="Proteomes" id="UP000038045">
    <property type="component" value="Unplaced"/>
</dbReference>
<evidence type="ECO:0000313" key="2">
    <source>
        <dbReference type="Proteomes" id="UP000038045"/>
    </source>
</evidence>
<organism evidence="2 3">
    <name type="scientific">Parastrongyloides trichosuri</name>
    <name type="common">Possum-specific nematode worm</name>
    <dbReference type="NCBI Taxonomy" id="131310"/>
    <lineage>
        <taxon>Eukaryota</taxon>
        <taxon>Metazoa</taxon>
        <taxon>Ecdysozoa</taxon>
        <taxon>Nematoda</taxon>
        <taxon>Chromadorea</taxon>
        <taxon>Rhabditida</taxon>
        <taxon>Tylenchina</taxon>
        <taxon>Panagrolaimomorpha</taxon>
        <taxon>Strongyloidoidea</taxon>
        <taxon>Strongyloididae</taxon>
        <taxon>Parastrongyloides</taxon>
    </lineage>
</organism>
<keyword evidence="2" id="KW-1185">Reference proteome</keyword>
<dbReference type="AlphaFoldDB" id="A0A0N4Z6I1"/>
<sequence length="120" mass="14792">MKAFIFITLVVAFLTLHILYIDGAVYDRRYDTYGSTHRPHGYRTRERYPDTYDSRTPTYRRDRYRDREIWEDSSIEPYHRRRHEKGPYIIPQNPNQYWRNGKKYEMIDGKEFEVINVGEY</sequence>
<feature type="region of interest" description="Disordered" evidence="1">
    <location>
        <begin position="36"/>
        <end position="57"/>
    </location>
</feature>
<dbReference type="WBParaSite" id="PTRK_0000278700.1">
    <property type="protein sequence ID" value="PTRK_0000278700.1"/>
    <property type="gene ID" value="PTRK_0000278700"/>
</dbReference>
<protein>
    <submittedName>
        <fullName evidence="3">RcnB family protein</fullName>
    </submittedName>
</protein>
<proteinExistence type="predicted"/>
<feature type="compositionally biased region" description="Basic and acidic residues" evidence="1">
    <location>
        <begin position="43"/>
        <end position="57"/>
    </location>
</feature>
<evidence type="ECO:0000256" key="1">
    <source>
        <dbReference type="SAM" id="MobiDB-lite"/>
    </source>
</evidence>
<name>A0A0N4Z6I1_PARTI</name>
<evidence type="ECO:0000313" key="3">
    <source>
        <dbReference type="WBParaSite" id="PTRK_0000278700.1"/>
    </source>
</evidence>
<reference evidence="3" key="1">
    <citation type="submission" date="2017-02" db="UniProtKB">
        <authorList>
            <consortium name="WormBaseParasite"/>
        </authorList>
    </citation>
    <scope>IDENTIFICATION</scope>
</reference>